<proteinExistence type="predicted"/>
<organism evidence="2 3">
    <name type="scientific">Leptobacterium flavescens</name>
    <dbReference type="NCBI Taxonomy" id="472055"/>
    <lineage>
        <taxon>Bacteria</taxon>
        <taxon>Pseudomonadati</taxon>
        <taxon>Bacteroidota</taxon>
        <taxon>Flavobacteriia</taxon>
        <taxon>Flavobacteriales</taxon>
        <taxon>Flavobacteriaceae</taxon>
        <taxon>Leptobacterium</taxon>
    </lineage>
</organism>
<feature type="chain" id="PRO_5026779950" description="DUF4097 family beta strand repeat protein" evidence="1">
    <location>
        <begin position="20"/>
        <end position="311"/>
    </location>
</feature>
<evidence type="ECO:0000313" key="2">
    <source>
        <dbReference type="EMBL" id="NER14368.1"/>
    </source>
</evidence>
<protein>
    <recommendedName>
        <fullName evidence="4">DUF4097 family beta strand repeat protein</fullName>
    </recommendedName>
</protein>
<evidence type="ECO:0008006" key="4">
    <source>
        <dbReference type="Google" id="ProtNLM"/>
    </source>
</evidence>
<accession>A0A6P0UQU7</accession>
<evidence type="ECO:0000313" key="3">
    <source>
        <dbReference type="Proteomes" id="UP000468581"/>
    </source>
</evidence>
<keyword evidence="1" id="KW-0732">Signal</keyword>
<dbReference type="AlphaFoldDB" id="A0A6P0UQU7"/>
<evidence type="ECO:0000256" key="1">
    <source>
        <dbReference type="SAM" id="SignalP"/>
    </source>
</evidence>
<reference evidence="2 3" key="1">
    <citation type="submission" date="2020-01" db="EMBL/GenBank/DDBJ databases">
        <title>Leptobacterium flavescens.</title>
        <authorList>
            <person name="Wang G."/>
        </authorList>
    </citation>
    <scope>NUCLEOTIDE SEQUENCE [LARGE SCALE GENOMIC DNA]</scope>
    <source>
        <strain evidence="2 3">KCTC 22160</strain>
    </source>
</reference>
<feature type="signal peptide" evidence="1">
    <location>
        <begin position="1"/>
        <end position="19"/>
    </location>
</feature>
<name>A0A6P0UQU7_9FLAO</name>
<keyword evidence="3" id="KW-1185">Reference proteome</keyword>
<sequence>MKKLIAICVFLSLVTGTNAQDKEKKISFKSGVVKICMSSNVQISGYDGNEVVITQVNGARNSLYRLVQGSAKSLPQSQNNFVKKDLDSAISYRLSTVYRNVNEHNLKKGLKKLGTSNDPADNLYLDIEEKNGQLIIKDLEKDPNGLTYTVSASAKYQIKIPNTVKLEWNTGNCKKSNANIFFVSSKPWELSNFKGEVEISSSYGSISLVDVSGPVLVNTVGGNIKAVFDKTTPNRLYSLISNDGHIDIQLPSRVSLDLDVSASDIYSDLDFTIVTENLLGNKTKNMKLELNGGKNKMKLDAGFGNVYIRKN</sequence>
<dbReference type="EMBL" id="JAABOO010000003">
    <property type="protein sequence ID" value="NER14368.1"/>
    <property type="molecule type" value="Genomic_DNA"/>
</dbReference>
<gene>
    <name evidence="2" type="ORF">GWK08_13020</name>
</gene>
<dbReference type="Proteomes" id="UP000468581">
    <property type="component" value="Unassembled WGS sequence"/>
</dbReference>
<dbReference type="RefSeq" id="WP_163607662.1">
    <property type="nucleotide sequence ID" value="NZ_JAABOO010000003.1"/>
</dbReference>
<comment type="caution">
    <text evidence="2">The sequence shown here is derived from an EMBL/GenBank/DDBJ whole genome shotgun (WGS) entry which is preliminary data.</text>
</comment>